<dbReference type="InterPro" id="IPR006026">
    <property type="entry name" value="Peptidase_Metallo"/>
</dbReference>
<keyword evidence="3 4" id="KW-0378">Hydrolase</keyword>
<organism evidence="8 9">
    <name type="scientific">Potamilus streckersoni</name>
    <dbReference type="NCBI Taxonomy" id="2493646"/>
    <lineage>
        <taxon>Eukaryota</taxon>
        <taxon>Metazoa</taxon>
        <taxon>Spiralia</taxon>
        <taxon>Lophotrochozoa</taxon>
        <taxon>Mollusca</taxon>
        <taxon>Bivalvia</taxon>
        <taxon>Autobranchia</taxon>
        <taxon>Heteroconchia</taxon>
        <taxon>Palaeoheterodonta</taxon>
        <taxon>Unionida</taxon>
        <taxon>Unionoidea</taxon>
        <taxon>Unionidae</taxon>
        <taxon>Ambleminae</taxon>
        <taxon>Lampsilini</taxon>
        <taxon>Potamilus</taxon>
    </lineage>
</organism>
<dbReference type="PROSITE" id="PS51864">
    <property type="entry name" value="ASTACIN"/>
    <property type="match status" value="1"/>
</dbReference>
<feature type="binding site" evidence="3">
    <location>
        <position position="167"/>
    </location>
    <ligand>
        <name>Zn(2+)</name>
        <dbReference type="ChEBI" id="CHEBI:29105"/>
        <note>catalytic</note>
    </ligand>
</feature>
<evidence type="ECO:0000313" key="8">
    <source>
        <dbReference type="EMBL" id="KAK3595107.1"/>
    </source>
</evidence>
<dbReference type="Pfam" id="PF00629">
    <property type="entry name" value="MAM"/>
    <property type="match status" value="1"/>
</dbReference>
<evidence type="ECO:0000259" key="7">
    <source>
        <dbReference type="PROSITE" id="PS51864"/>
    </source>
</evidence>
<protein>
    <recommendedName>
        <fullName evidence="4">Metalloendopeptidase</fullName>
        <ecNumber evidence="4">3.4.24.-</ecNumber>
    </recommendedName>
</protein>
<dbReference type="GO" id="GO:0016020">
    <property type="term" value="C:membrane"/>
    <property type="evidence" value="ECO:0007669"/>
    <property type="project" value="InterPro"/>
</dbReference>
<feature type="active site" evidence="3">
    <location>
        <position position="158"/>
    </location>
</feature>
<dbReference type="Gene3D" id="2.60.120.200">
    <property type="match status" value="1"/>
</dbReference>
<dbReference type="InterPro" id="IPR034035">
    <property type="entry name" value="Astacin-like_dom"/>
</dbReference>
<dbReference type="InterPro" id="IPR001506">
    <property type="entry name" value="Peptidase_M12A"/>
</dbReference>
<dbReference type="PRINTS" id="PR00480">
    <property type="entry name" value="ASTACIN"/>
</dbReference>
<dbReference type="PANTHER" id="PTHR10127:SF883">
    <property type="entry name" value="ZINC METALLOPROTEINASE NAS-8"/>
    <property type="match status" value="1"/>
</dbReference>
<comment type="caution">
    <text evidence="2">Lacks conserved residue(s) required for the propagation of feature annotation.</text>
</comment>
<dbReference type="SUPFAM" id="SSF49899">
    <property type="entry name" value="Concanavalin A-like lectins/glucanases"/>
    <property type="match status" value="1"/>
</dbReference>
<accession>A0AAE0SNI5</accession>
<evidence type="ECO:0000313" key="9">
    <source>
        <dbReference type="Proteomes" id="UP001195483"/>
    </source>
</evidence>
<dbReference type="Gene3D" id="3.40.390.10">
    <property type="entry name" value="Collagenase (Catalytic Domain)"/>
    <property type="match status" value="1"/>
</dbReference>
<keyword evidence="3 4" id="KW-0479">Metal-binding</keyword>
<dbReference type="SMART" id="SM00032">
    <property type="entry name" value="CCP"/>
    <property type="match status" value="1"/>
</dbReference>
<evidence type="ECO:0000256" key="2">
    <source>
        <dbReference type="PROSITE-ProRule" id="PRU00302"/>
    </source>
</evidence>
<dbReference type="PROSITE" id="PS00740">
    <property type="entry name" value="MAM_1"/>
    <property type="match status" value="1"/>
</dbReference>
<dbReference type="AlphaFoldDB" id="A0AAE0SNI5"/>
<dbReference type="CDD" id="cd00033">
    <property type="entry name" value="CCP"/>
    <property type="match status" value="1"/>
</dbReference>
<evidence type="ECO:0000256" key="4">
    <source>
        <dbReference type="RuleBase" id="RU361183"/>
    </source>
</evidence>
<evidence type="ECO:0000256" key="1">
    <source>
        <dbReference type="ARBA" id="ARBA00023157"/>
    </source>
</evidence>
<dbReference type="InterPro" id="IPR013320">
    <property type="entry name" value="ConA-like_dom_sf"/>
</dbReference>
<gene>
    <name evidence="8" type="ORF">CHS0354_002360</name>
</gene>
<comment type="caution">
    <text evidence="8">The sequence shown here is derived from an EMBL/GenBank/DDBJ whole genome shotgun (WGS) entry which is preliminary data.</text>
</comment>
<dbReference type="Gene3D" id="2.10.70.10">
    <property type="entry name" value="Complement Module, domain 1"/>
    <property type="match status" value="1"/>
</dbReference>
<proteinExistence type="predicted"/>
<dbReference type="SUPFAM" id="SSF55486">
    <property type="entry name" value="Metalloproteases ('zincins'), catalytic domain"/>
    <property type="match status" value="1"/>
</dbReference>
<name>A0AAE0SNI5_9BIVA</name>
<keyword evidence="3 4" id="KW-0645">Protease</keyword>
<reference evidence="8" key="1">
    <citation type="journal article" date="2021" name="Genome Biol. Evol.">
        <title>A High-Quality Reference Genome for a Parasitic Bivalve with Doubly Uniparental Inheritance (Bivalvia: Unionida).</title>
        <authorList>
            <person name="Smith C.H."/>
        </authorList>
    </citation>
    <scope>NUCLEOTIDE SEQUENCE</scope>
    <source>
        <strain evidence="8">CHS0354</strain>
    </source>
</reference>
<dbReference type="InterPro" id="IPR000436">
    <property type="entry name" value="Sushi_SCR_CCP_dom"/>
</dbReference>
<reference evidence="8" key="3">
    <citation type="submission" date="2023-05" db="EMBL/GenBank/DDBJ databases">
        <authorList>
            <person name="Smith C.H."/>
        </authorList>
    </citation>
    <scope>NUCLEOTIDE SEQUENCE</scope>
    <source>
        <strain evidence="8">CHS0354</strain>
        <tissue evidence="8">Mantle</tissue>
    </source>
</reference>
<dbReference type="InterPro" id="IPR035976">
    <property type="entry name" value="Sushi/SCR/CCP_sf"/>
</dbReference>
<dbReference type="Pfam" id="PF00084">
    <property type="entry name" value="Sushi"/>
    <property type="match status" value="1"/>
</dbReference>
<feature type="signal peptide" evidence="4">
    <location>
        <begin position="1"/>
        <end position="20"/>
    </location>
</feature>
<evidence type="ECO:0000256" key="3">
    <source>
        <dbReference type="PROSITE-ProRule" id="PRU01211"/>
    </source>
</evidence>
<feature type="domain" description="Sushi" evidence="6">
    <location>
        <begin position="264"/>
        <end position="320"/>
    </location>
</feature>
<dbReference type="PANTHER" id="PTHR10127">
    <property type="entry name" value="DISCOIDIN, CUB, EGF, LAMININ , AND ZINC METALLOPROTEASE DOMAIN CONTAINING"/>
    <property type="match status" value="1"/>
</dbReference>
<keyword evidence="4" id="KW-0732">Signal</keyword>
<dbReference type="GO" id="GO:0004222">
    <property type="term" value="F:metalloendopeptidase activity"/>
    <property type="evidence" value="ECO:0007669"/>
    <property type="project" value="UniProtKB-UniRule"/>
</dbReference>
<dbReference type="Pfam" id="PF01400">
    <property type="entry name" value="Astacin"/>
    <property type="match status" value="1"/>
</dbReference>
<dbReference type="EC" id="3.4.24.-" evidence="4"/>
<evidence type="ECO:0000259" key="5">
    <source>
        <dbReference type="PROSITE" id="PS50060"/>
    </source>
</evidence>
<reference evidence="8" key="2">
    <citation type="journal article" date="2021" name="Genome Biol. Evol.">
        <title>Developing a high-quality reference genome for a parasitic bivalve with doubly uniparental inheritance (Bivalvia: Unionida).</title>
        <authorList>
            <person name="Smith C.H."/>
        </authorList>
    </citation>
    <scope>NUCLEOTIDE SEQUENCE</scope>
    <source>
        <strain evidence="8">CHS0354</strain>
        <tissue evidence="8">Mantle</tissue>
    </source>
</reference>
<feature type="domain" description="Peptidase M12A" evidence="7">
    <location>
        <begin position="65"/>
        <end position="262"/>
    </location>
</feature>
<dbReference type="SMART" id="SM00137">
    <property type="entry name" value="MAM"/>
    <property type="match status" value="1"/>
</dbReference>
<keyword evidence="3 4" id="KW-0862">Zinc</keyword>
<dbReference type="PROSITE" id="PS50923">
    <property type="entry name" value="SUSHI"/>
    <property type="match status" value="1"/>
</dbReference>
<comment type="cofactor">
    <cofactor evidence="3 4">
        <name>Zn(2+)</name>
        <dbReference type="ChEBI" id="CHEBI:29105"/>
    </cofactor>
    <text evidence="3 4">Binds 1 zinc ion per subunit.</text>
</comment>
<dbReference type="EMBL" id="JAEAOA010000201">
    <property type="protein sequence ID" value="KAK3595107.1"/>
    <property type="molecule type" value="Genomic_DNA"/>
</dbReference>
<keyword evidence="9" id="KW-1185">Reference proteome</keyword>
<dbReference type="CDD" id="cd06263">
    <property type="entry name" value="MAM"/>
    <property type="match status" value="1"/>
</dbReference>
<evidence type="ECO:0000259" key="6">
    <source>
        <dbReference type="PROSITE" id="PS50923"/>
    </source>
</evidence>
<feature type="binding site" evidence="3">
    <location>
        <position position="161"/>
    </location>
    <ligand>
        <name>Zn(2+)</name>
        <dbReference type="ChEBI" id="CHEBI:29105"/>
        <note>catalytic</note>
    </ligand>
</feature>
<keyword evidence="3 4" id="KW-0482">Metalloprotease</keyword>
<dbReference type="Proteomes" id="UP001195483">
    <property type="component" value="Unassembled WGS sequence"/>
</dbReference>
<dbReference type="PROSITE" id="PS50060">
    <property type="entry name" value="MAM_2"/>
    <property type="match status" value="1"/>
</dbReference>
<dbReference type="GO" id="GO:0008270">
    <property type="term" value="F:zinc ion binding"/>
    <property type="evidence" value="ECO:0007669"/>
    <property type="project" value="UniProtKB-UniRule"/>
</dbReference>
<dbReference type="CDD" id="cd04280">
    <property type="entry name" value="ZnMc_astacin_like"/>
    <property type="match status" value="1"/>
</dbReference>
<sequence>MDISVFLWVATVTCWPSTSALPVQERRERRGIPPVIPKPLRDPIENTGVKRVLQEGDIYVDRRRNAVSVFEQTWFTRTIPFGIDPSFDSHDVTEIQLAMQEIMSGSNFCVKFTPRTTEEDFLYVTKLDGCWSAVGRRGGNQTVSVGDGCNKKGIIMHELMHALGFWHEHNRPDRDNYINILWNNIILEHKQDFDLTNKSQTLDSPYDYLSIMHYKANTFSRDPTTLDTITPKSSLVDKQSLGQREYLSDNDKVRIRRLYQCNDTTCPYPNIMNGFADGTNLSVGSRIKFSCKSGYMLIGNPDRICMKNGVWSGAEPKCLYRPVVLHYCNFDSMDLCSWTQQIVDKNQIKWTWWSKETPTDDTGPYVDHTRQGAPGYYLYMESSDPARTGNYALLTSLAFPVSSGLCMSFYYFMYGRKVGTLEVFMKQGPYPETSIWSISGNQTAEWNIAFVTLKIPYIYNFQILFKATRADSPYGDIAIDDVLIGRCQDLMDLYNPQGSLQTILTKPADGTINYKFGSDSFTFYKLQS</sequence>
<dbReference type="SMART" id="SM00235">
    <property type="entry name" value="ZnMc"/>
    <property type="match status" value="1"/>
</dbReference>
<feature type="disulfide bond" evidence="2">
    <location>
        <begin position="291"/>
        <end position="318"/>
    </location>
</feature>
<dbReference type="SUPFAM" id="SSF57535">
    <property type="entry name" value="Complement control module/SCR domain"/>
    <property type="match status" value="1"/>
</dbReference>
<dbReference type="InterPro" id="IPR024079">
    <property type="entry name" value="MetalloPept_cat_dom_sf"/>
</dbReference>
<dbReference type="GO" id="GO:0006508">
    <property type="term" value="P:proteolysis"/>
    <property type="evidence" value="ECO:0007669"/>
    <property type="project" value="UniProtKB-KW"/>
</dbReference>
<keyword evidence="2" id="KW-0768">Sushi</keyword>
<feature type="binding site" evidence="3">
    <location>
        <position position="157"/>
    </location>
    <ligand>
        <name>Zn(2+)</name>
        <dbReference type="ChEBI" id="CHEBI:29105"/>
        <note>catalytic</note>
    </ligand>
</feature>
<feature type="domain" description="MAM" evidence="5">
    <location>
        <begin position="326"/>
        <end position="489"/>
    </location>
</feature>
<dbReference type="InterPro" id="IPR000998">
    <property type="entry name" value="MAM_dom"/>
</dbReference>
<keyword evidence="1 2" id="KW-1015">Disulfide bond</keyword>
<feature type="chain" id="PRO_5041766232" description="Metalloendopeptidase" evidence="4">
    <location>
        <begin position="21"/>
        <end position="528"/>
    </location>
</feature>